<evidence type="ECO:0008006" key="4">
    <source>
        <dbReference type="Google" id="ProtNLM"/>
    </source>
</evidence>
<dbReference type="Proteomes" id="UP000316584">
    <property type="component" value="Chromosome"/>
</dbReference>
<dbReference type="KEGG" id="lug:FPZ22_07305"/>
<dbReference type="RefSeq" id="WP_144891729.1">
    <property type="nucleotide sequence ID" value="NZ_CP042218.1"/>
</dbReference>
<sequence length="148" mass="15949">MNFWKATTLILILAWAAGCASVPAPSTLPWIEPGQAVLQAAAAPRTGLTGVFAMTVKATGRTNRVHLNSEADYRDPRNLSIAVMPSAAEELEALLHAPPEVALKGKRILVSGTARRTRIDFVVGGKPSGKYYYQTHVRVTDALQIQVL</sequence>
<keyword evidence="1" id="KW-0732">Signal</keyword>
<evidence type="ECO:0000313" key="3">
    <source>
        <dbReference type="Proteomes" id="UP000316584"/>
    </source>
</evidence>
<name>A0A518N481_9GAMM</name>
<evidence type="ECO:0000313" key="2">
    <source>
        <dbReference type="EMBL" id="QDW66724.1"/>
    </source>
</evidence>
<feature type="signal peptide" evidence="1">
    <location>
        <begin position="1"/>
        <end position="20"/>
    </location>
</feature>
<keyword evidence="3" id="KW-1185">Reference proteome</keyword>
<evidence type="ECO:0000256" key="1">
    <source>
        <dbReference type="SAM" id="SignalP"/>
    </source>
</evidence>
<proteinExistence type="predicted"/>
<protein>
    <recommendedName>
        <fullName evidence="4">Lipoprotein</fullName>
    </recommendedName>
</protein>
<gene>
    <name evidence="2" type="ORF">FPZ22_07305</name>
</gene>
<dbReference type="AlphaFoldDB" id="A0A518N481"/>
<accession>A0A518N481</accession>
<dbReference type="OrthoDB" id="9150126at2"/>
<dbReference type="PROSITE" id="PS51257">
    <property type="entry name" value="PROKAR_LIPOPROTEIN"/>
    <property type="match status" value="1"/>
</dbReference>
<reference evidence="2 3" key="1">
    <citation type="submission" date="2019-07" db="EMBL/GenBank/DDBJ databases">
        <title>Full genome sequence of Luteimonas sp. Gr-4.</title>
        <authorList>
            <person name="Im W.-T."/>
        </authorList>
    </citation>
    <scope>NUCLEOTIDE SEQUENCE [LARGE SCALE GENOMIC DNA]</scope>
    <source>
        <strain evidence="2 3">Gr-4</strain>
    </source>
</reference>
<feature type="chain" id="PRO_5022078803" description="Lipoprotein" evidence="1">
    <location>
        <begin position="21"/>
        <end position="148"/>
    </location>
</feature>
<organism evidence="2 3">
    <name type="scientific">Luteimonas granuli</name>
    <dbReference type="NCBI Taxonomy" id="1176533"/>
    <lineage>
        <taxon>Bacteria</taxon>
        <taxon>Pseudomonadati</taxon>
        <taxon>Pseudomonadota</taxon>
        <taxon>Gammaproteobacteria</taxon>
        <taxon>Lysobacterales</taxon>
        <taxon>Lysobacteraceae</taxon>
        <taxon>Luteimonas</taxon>
    </lineage>
</organism>
<dbReference type="EMBL" id="CP042218">
    <property type="protein sequence ID" value="QDW66724.1"/>
    <property type="molecule type" value="Genomic_DNA"/>
</dbReference>